<dbReference type="InterPro" id="IPR001608">
    <property type="entry name" value="Ala_racemase_N"/>
</dbReference>
<dbReference type="FunFam" id="3.20.20.10:FF:000002">
    <property type="entry name" value="Alanine racemase"/>
    <property type="match status" value="1"/>
</dbReference>
<dbReference type="EMBL" id="CP060713">
    <property type="protein sequence ID" value="QNN51454.1"/>
    <property type="molecule type" value="Genomic_DNA"/>
</dbReference>
<evidence type="ECO:0000256" key="2">
    <source>
        <dbReference type="ARBA" id="ARBA00022898"/>
    </source>
</evidence>
<feature type="domain" description="Alanine racemase C-terminal" evidence="7">
    <location>
        <begin position="264"/>
        <end position="390"/>
    </location>
</feature>
<dbReference type="Pfam" id="PF01168">
    <property type="entry name" value="Ala_racemase_N"/>
    <property type="match status" value="1"/>
</dbReference>
<feature type="modified residue" description="N6-(pyridoxal phosphate)lysine" evidence="4 5">
    <location>
        <position position="53"/>
    </location>
</feature>
<name>A0A7G9R779_9ACTN</name>
<reference evidence="8 9" key="1">
    <citation type="submission" date="2020-08" db="EMBL/GenBank/DDBJ databases">
        <title>Genome sequence of Nocardioides mesophilus KACC 16243T.</title>
        <authorList>
            <person name="Hyun D.-W."/>
            <person name="Bae J.-W."/>
        </authorList>
    </citation>
    <scope>NUCLEOTIDE SEQUENCE [LARGE SCALE GENOMIC DNA]</scope>
    <source>
        <strain evidence="8 9">KACC 16243</strain>
    </source>
</reference>
<proteinExistence type="inferred from homology"/>
<dbReference type="Gene3D" id="2.40.37.10">
    <property type="entry name" value="Lyase, Ornithine Decarboxylase, Chain A, domain 1"/>
    <property type="match status" value="1"/>
</dbReference>
<dbReference type="GO" id="GO:0008784">
    <property type="term" value="F:alanine racemase activity"/>
    <property type="evidence" value="ECO:0007669"/>
    <property type="project" value="UniProtKB-UniRule"/>
</dbReference>
<dbReference type="UniPathway" id="UPA00042">
    <property type="reaction ID" value="UER00497"/>
</dbReference>
<sequence>MTSPERPARPEPAGRRVQRAPRAEVVVDLAAIRDNVATLRRIVGPAQLMTVVKADGYGHGMVEVARAARDAGAQWLGVAVAEEALALRAAGDTGPLLCWLAVPGEDYAPLVEAGVDVTAYTVEELDEVVAAARGLGTPARVQLKIDTGLSRGGSPRELWPALVQAAVRAEAGGALRVTGVWSHLACADEPEHPANAEQEQAFREACEVATAAGLAPEVRHLANSAAALLRPSARFDLVRCGIASYGLSPAPDVVGPAELGLVPAMTVQGRLALVKQIPAGAGVSYGHTYRAATPETVGVVPLGYGDGVPRHASGRAEVLVGGRRRPVRGRICMDQFVVGVDDDVRTGDPVVLFGRGDDGAPTAQDWAEACGTISYEIVTRVGGRARRRHVDGRSAE</sequence>
<dbReference type="GO" id="GO:0009252">
    <property type="term" value="P:peptidoglycan biosynthetic process"/>
    <property type="evidence" value="ECO:0007669"/>
    <property type="project" value="TreeGrafter"/>
</dbReference>
<evidence type="ECO:0000313" key="8">
    <source>
        <dbReference type="EMBL" id="QNN51454.1"/>
    </source>
</evidence>
<dbReference type="CDD" id="cd00430">
    <property type="entry name" value="PLPDE_III_AR"/>
    <property type="match status" value="1"/>
</dbReference>
<keyword evidence="3 4" id="KW-0413">Isomerase</keyword>
<dbReference type="InterPro" id="IPR009006">
    <property type="entry name" value="Ala_racemase/Decarboxylase_C"/>
</dbReference>
<comment type="cofactor">
    <cofactor evidence="1 4 5">
        <name>pyridoxal 5'-phosphate</name>
        <dbReference type="ChEBI" id="CHEBI:597326"/>
    </cofactor>
</comment>
<dbReference type="Pfam" id="PF00842">
    <property type="entry name" value="Ala_racemase_C"/>
    <property type="match status" value="1"/>
</dbReference>
<protein>
    <recommendedName>
        <fullName evidence="4">Alanine racemase</fullName>
        <ecNumber evidence="4">5.1.1.1</ecNumber>
    </recommendedName>
</protein>
<dbReference type="InterPro" id="IPR020622">
    <property type="entry name" value="Ala_racemase_pyridoxalP-BS"/>
</dbReference>
<dbReference type="Gene3D" id="3.20.20.10">
    <property type="entry name" value="Alanine racemase"/>
    <property type="match status" value="1"/>
</dbReference>
<evidence type="ECO:0000259" key="7">
    <source>
        <dbReference type="SMART" id="SM01005"/>
    </source>
</evidence>
<dbReference type="AlphaFoldDB" id="A0A7G9R779"/>
<dbReference type="PROSITE" id="PS00395">
    <property type="entry name" value="ALANINE_RACEMASE"/>
    <property type="match status" value="1"/>
</dbReference>
<comment type="catalytic activity">
    <reaction evidence="4">
        <text>L-alanine = D-alanine</text>
        <dbReference type="Rhea" id="RHEA:20249"/>
        <dbReference type="ChEBI" id="CHEBI:57416"/>
        <dbReference type="ChEBI" id="CHEBI:57972"/>
        <dbReference type="EC" id="5.1.1.1"/>
    </reaction>
</comment>
<evidence type="ECO:0000256" key="5">
    <source>
        <dbReference type="PIRSR" id="PIRSR600821-50"/>
    </source>
</evidence>
<dbReference type="NCBIfam" id="TIGR00492">
    <property type="entry name" value="alr"/>
    <property type="match status" value="1"/>
</dbReference>
<evidence type="ECO:0000256" key="4">
    <source>
        <dbReference type="HAMAP-Rule" id="MF_01201"/>
    </source>
</evidence>
<dbReference type="SMART" id="SM01005">
    <property type="entry name" value="Ala_racemase_C"/>
    <property type="match status" value="1"/>
</dbReference>
<comment type="function">
    <text evidence="4">Catalyzes the interconversion of L-alanine and D-alanine. May also act on other amino acids.</text>
</comment>
<evidence type="ECO:0000256" key="6">
    <source>
        <dbReference type="PIRSR" id="PIRSR600821-52"/>
    </source>
</evidence>
<feature type="active site" description="Proton acceptor; specific for D-alanine" evidence="4">
    <location>
        <position position="53"/>
    </location>
</feature>
<dbReference type="RefSeq" id="WP_187577290.1">
    <property type="nucleotide sequence ID" value="NZ_CP060713.1"/>
</dbReference>
<keyword evidence="2 4" id="KW-0663">Pyridoxal phosphate</keyword>
<dbReference type="KEGG" id="nmes:H9L09_12670"/>
<comment type="similarity">
    <text evidence="4">Belongs to the alanine racemase family.</text>
</comment>
<accession>A0A7G9R779</accession>
<dbReference type="GO" id="GO:0030170">
    <property type="term" value="F:pyridoxal phosphate binding"/>
    <property type="evidence" value="ECO:0007669"/>
    <property type="project" value="UniProtKB-UniRule"/>
</dbReference>
<evidence type="ECO:0000256" key="1">
    <source>
        <dbReference type="ARBA" id="ARBA00001933"/>
    </source>
</evidence>
<dbReference type="InterPro" id="IPR000821">
    <property type="entry name" value="Ala_racemase"/>
</dbReference>
<dbReference type="SUPFAM" id="SSF51419">
    <property type="entry name" value="PLP-binding barrel"/>
    <property type="match status" value="1"/>
</dbReference>
<gene>
    <name evidence="8" type="ORF">H9L09_12670</name>
</gene>
<dbReference type="Proteomes" id="UP000515947">
    <property type="component" value="Chromosome"/>
</dbReference>
<dbReference type="InterPro" id="IPR011079">
    <property type="entry name" value="Ala_racemase_C"/>
</dbReference>
<keyword evidence="9" id="KW-1185">Reference proteome</keyword>
<dbReference type="HAMAP" id="MF_01201">
    <property type="entry name" value="Ala_racemase"/>
    <property type="match status" value="1"/>
</dbReference>
<feature type="binding site" evidence="4 6">
    <location>
        <position position="333"/>
    </location>
    <ligand>
        <name>substrate</name>
    </ligand>
</feature>
<dbReference type="GO" id="GO:0030632">
    <property type="term" value="P:D-alanine biosynthetic process"/>
    <property type="evidence" value="ECO:0007669"/>
    <property type="project" value="UniProtKB-UniRule"/>
</dbReference>
<dbReference type="PANTHER" id="PTHR30511">
    <property type="entry name" value="ALANINE RACEMASE"/>
    <property type="match status" value="1"/>
</dbReference>
<evidence type="ECO:0000256" key="3">
    <source>
        <dbReference type="ARBA" id="ARBA00023235"/>
    </source>
</evidence>
<dbReference type="PANTHER" id="PTHR30511:SF0">
    <property type="entry name" value="ALANINE RACEMASE, CATABOLIC-RELATED"/>
    <property type="match status" value="1"/>
</dbReference>
<dbReference type="GO" id="GO:0005829">
    <property type="term" value="C:cytosol"/>
    <property type="evidence" value="ECO:0007669"/>
    <property type="project" value="TreeGrafter"/>
</dbReference>
<comment type="pathway">
    <text evidence="4">Amino-acid biosynthesis; D-alanine biosynthesis; D-alanine from L-alanine: step 1/1.</text>
</comment>
<dbReference type="EC" id="5.1.1.1" evidence="4"/>
<dbReference type="InterPro" id="IPR029066">
    <property type="entry name" value="PLP-binding_barrel"/>
</dbReference>
<feature type="active site" description="Proton acceptor; specific for L-alanine" evidence="4">
    <location>
        <position position="285"/>
    </location>
</feature>
<dbReference type="PRINTS" id="PR00992">
    <property type="entry name" value="ALARACEMASE"/>
</dbReference>
<organism evidence="8 9">
    <name type="scientific">Nocardioides mesophilus</name>
    <dbReference type="NCBI Taxonomy" id="433659"/>
    <lineage>
        <taxon>Bacteria</taxon>
        <taxon>Bacillati</taxon>
        <taxon>Actinomycetota</taxon>
        <taxon>Actinomycetes</taxon>
        <taxon>Propionibacteriales</taxon>
        <taxon>Nocardioidaceae</taxon>
        <taxon>Nocardioides</taxon>
    </lineage>
</organism>
<feature type="binding site" evidence="4 6">
    <location>
        <position position="151"/>
    </location>
    <ligand>
        <name>substrate</name>
    </ligand>
</feature>
<evidence type="ECO:0000313" key="9">
    <source>
        <dbReference type="Proteomes" id="UP000515947"/>
    </source>
</evidence>
<dbReference type="SUPFAM" id="SSF50621">
    <property type="entry name" value="Alanine racemase C-terminal domain-like"/>
    <property type="match status" value="1"/>
</dbReference>